<evidence type="ECO:0000313" key="3">
    <source>
        <dbReference type="Proteomes" id="UP000253383"/>
    </source>
</evidence>
<gene>
    <name evidence="2" type="ORF">DUE52_17000</name>
</gene>
<organism evidence="2 3">
    <name type="scientific">Larkinella punicea</name>
    <dbReference type="NCBI Taxonomy" id="2315727"/>
    <lineage>
        <taxon>Bacteria</taxon>
        <taxon>Pseudomonadati</taxon>
        <taxon>Bacteroidota</taxon>
        <taxon>Cytophagia</taxon>
        <taxon>Cytophagales</taxon>
        <taxon>Spirosomataceae</taxon>
        <taxon>Larkinella</taxon>
    </lineage>
</organism>
<dbReference type="Proteomes" id="UP000253383">
    <property type="component" value="Unassembled WGS sequence"/>
</dbReference>
<dbReference type="EMBL" id="QOWE01000013">
    <property type="protein sequence ID" value="RCR68443.1"/>
    <property type="molecule type" value="Genomic_DNA"/>
</dbReference>
<comment type="caution">
    <text evidence="2">The sequence shown here is derived from an EMBL/GenBank/DDBJ whole genome shotgun (WGS) entry which is preliminary data.</text>
</comment>
<dbReference type="RefSeq" id="WP_114407218.1">
    <property type="nucleotide sequence ID" value="NZ_QOWE01000013.1"/>
</dbReference>
<dbReference type="OrthoDB" id="9788916at2"/>
<keyword evidence="2" id="KW-0808">Transferase</keyword>
<dbReference type="Gene3D" id="3.40.630.30">
    <property type="match status" value="1"/>
</dbReference>
<dbReference type="PROSITE" id="PS51186">
    <property type="entry name" value="GNAT"/>
    <property type="match status" value="1"/>
</dbReference>
<dbReference type="PANTHER" id="PTHR43328:SF1">
    <property type="entry name" value="N-ACETYLTRANSFERASE DOMAIN-CONTAINING PROTEIN"/>
    <property type="match status" value="1"/>
</dbReference>
<reference evidence="2 3" key="1">
    <citation type="submission" date="2018-07" db="EMBL/GenBank/DDBJ databases">
        <title>Genome analysis of Larkinella rosea.</title>
        <authorList>
            <person name="Zhou Z."/>
            <person name="Wang G."/>
        </authorList>
    </citation>
    <scope>NUCLEOTIDE SEQUENCE [LARGE SCALE GENOMIC DNA]</scope>
    <source>
        <strain evidence="3">zzj9</strain>
    </source>
</reference>
<keyword evidence="3" id="KW-1185">Reference proteome</keyword>
<feature type="domain" description="N-acetyltransferase" evidence="1">
    <location>
        <begin position="13"/>
        <end position="176"/>
    </location>
</feature>
<evidence type="ECO:0000259" key="1">
    <source>
        <dbReference type="PROSITE" id="PS51186"/>
    </source>
</evidence>
<name>A0A368JPB1_9BACT</name>
<dbReference type="InterPro" id="IPR016181">
    <property type="entry name" value="Acyl_CoA_acyltransferase"/>
</dbReference>
<sequence>MTTRIELDCENGITLASLKAGDAETIAQLANNRAIWLNLRDTFPHPYSLNDAVYFIEAAQDGAMGLVLGIYLDGKLAGITGVIPQTDIHQLSGEVGYWLGEPYWGRGIATVAIRHLVQYTFETTRLIRLFAGIMAHNKPSMRVLEKNGFTLDVIQKAAVYKDGKVVDEYRYSLVNEEKLTALLS</sequence>
<proteinExistence type="predicted"/>
<dbReference type="Pfam" id="PF13302">
    <property type="entry name" value="Acetyltransf_3"/>
    <property type="match status" value="1"/>
</dbReference>
<dbReference type="GO" id="GO:0016747">
    <property type="term" value="F:acyltransferase activity, transferring groups other than amino-acyl groups"/>
    <property type="evidence" value="ECO:0007669"/>
    <property type="project" value="InterPro"/>
</dbReference>
<dbReference type="AlphaFoldDB" id="A0A368JPB1"/>
<dbReference type="InterPro" id="IPR000182">
    <property type="entry name" value="GNAT_dom"/>
</dbReference>
<accession>A0A368JPB1</accession>
<dbReference type="SUPFAM" id="SSF55729">
    <property type="entry name" value="Acyl-CoA N-acyltransferases (Nat)"/>
    <property type="match status" value="1"/>
</dbReference>
<evidence type="ECO:0000313" key="2">
    <source>
        <dbReference type="EMBL" id="RCR68443.1"/>
    </source>
</evidence>
<dbReference type="PANTHER" id="PTHR43328">
    <property type="entry name" value="ACETYLTRANSFERASE-RELATED"/>
    <property type="match status" value="1"/>
</dbReference>
<protein>
    <submittedName>
        <fullName evidence="2">N-acetyltransferase</fullName>
    </submittedName>
</protein>